<accession>A0A8I1GE74</accession>
<protein>
    <submittedName>
        <fullName evidence="1">Uncharacterized protein</fullName>
    </submittedName>
</protein>
<name>A0A8I1GE74_9HYPH</name>
<dbReference type="AlphaFoldDB" id="A0A8I1GE74"/>
<evidence type="ECO:0000313" key="1">
    <source>
        <dbReference type="EMBL" id="MBJ7541986.1"/>
    </source>
</evidence>
<sequence>MFRDLATAALIAAVTLGAVFAGSIAANRAISSPPEEQVVEEIPIKLKQLTIPVIETGGVQGYVLLQMSVVANVKSGGHTSTYIELAVTDEALKALFLKDRLALAKLSKDSLPQITDDIRKNANSKLGGNTIKEVFISSLHFLGKEELSRQQ</sequence>
<reference evidence="1 2" key="1">
    <citation type="submission" date="2020-12" db="EMBL/GenBank/DDBJ databases">
        <title>Revised draft genomes of Rhodomicrobium vannielii ATCC 17100 and Rhodomicrobium udaipurense JA643.</title>
        <authorList>
            <person name="Conners E.M."/>
            <person name="Davenport E.J."/>
            <person name="Bose A."/>
        </authorList>
    </citation>
    <scope>NUCLEOTIDE SEQUENCE [LARGE SCALE GENOMIC DNA]</scope>
    <source>
        <strain evidence="1 2">JA643</strain>
    </source>
</reference>
<organism evidence="1 2">
    <name type="scientific">Rhodomicrobium udaipurense</name>
    <dbReference type="NCBI Taxonomy" id="1202716"/>
    <lineage>
        <taxon>Bacteria</taxon>
        <taxon>Pseudomonadati</taxon>
        <taxon>Pseudomonadota</taxon>
        <taxon>Alphaproteobacteria</taxon>
        <taxon>Hyphomicrobiales</taxon>
        <taxon>Hyphomicrobiaceae</taxon>
        <taxon>Rhodomicrobium</taxon>
    </lineage>
</organism>
<dbReference type="RefSeq" id="WP_037236322.1">
    <property type="nucleotide sequence ID" value="NZ_JAEMUK010000002.1"/>
</dbReference>
<dbReference type="EMBL" id="JAEMUK010000002">
    <property type="protein sequence ID" value="MBJ7541986.1"/>
    <property type="molecule type" value="Genomic_DNA"/>
</dbReference>
<proteinExistence type="predicted"/>
<dbReference type="Proteomes" id="UP000623250">
    <property type="component" value="Unassembled WGS sequence"/>
</dbReference>
<keyword evidence="2" id="KW-1185">Reference proteome</keyword>
<gene>
    <name evidence="1" type="ORF">JDN41_00250</name>
</gene>
<comment type="caution">
    <text evidence="1">The sequence shown here is derived from an EMBL/GenBank/DDBJ whole genome shotgun (WGS) entry which is preliminary data.</text>
</comment>
<evidence type="ECO:0000313" key="2">
    <source>
        <dbReference type="Proteomes" id="UP000623250"/>
    </source>
</evidence>